<comment type="similarity">
    <text evidence="1">Belongs to the short-chain dehydrogenases/reductases (SDR) family.</text>
</comment>
<dbReference type="AlphaFoldDB" id="A0A1S1PZJ5"/>
<dbReference type="InterPro" id="IPR002347">
    <property type="entry name" value="SDR_fam"/>
</dbReference>
<keyword evidence="4" id="KW-1185">Reference proteome</keyword>
<dbReference type="InterPro" id="IPR036291">
    <property type="entry name" value="NAD(P)-bd_dom_sf"/>
</dbReference>
<dbReference type="PROSITE" id="PS00061">
    <property type="entry name" value="ADH_SHORT"/>
    <property type="match status" value="1"/>
</dbReference>
<dbReference type="SUPFAM" id="SSF51735">
    <property type="entry name" value="NAD(P)-binding Rossmann-fold domains"/>
    <property type="match status" value="1"/>
</dbReference>
<dbReference type="CDD" id="cd05233">
    <property type="entry name" value="SDR_c"/>
    <property type="match status" value="1"/>
</dbReference>
<evidence type="ECO:0000313" key="4">
    <source>
        <dbReference type="Proteomes" id="UP000179627"/>
    </source>
</evidence>
<dbReference type="EMBL" id="MBLM01000193">
    <property type="protein sequence ID" value="OHV27120.1"/>
    <property type="molecule type" value="Genomic_DNA"/>
</dbReference>
<dbReference type="PRINTS" id="PR00080">
    <property type="entry name" value="SDRFAMILY"/>
</dbReference>
<keyword evidence="2" id="KW-0560">Oxidoreductase</keyword>
<organism evidence="3 4">
    <name type="scientific">Parafrankia colletiae</name>
    <dbReference type="NCBI Taxonomy" id="573497"/>
    <lineage>
        <taxon>Bacteria</taxon>
        <taxon>Bacillati</taxon>
        <taxon>Actinomycetota</taxon>
        <taxon>Actinomycetes</taxon>
        <taxon>Frankiales</taxon>
        <taxon>Frankiaceae</taxon>
        <taxon>Parafrankia</taxon>
    </lineage>
</organism>
<evidence type="ECO:0000256" key="1">
    <source>
        <dbReference type="ARBA" id="ARBA00006484"/>
    </source>
</evidence>
<dbReference type="GO" id="GO:0016491">
    <property type="term" value="F:oxidoreductase activity"/>
    <property type="evidence" value="ECO:0007669"/>
    <property type="project" value="UniProtKB-KW"/>
</dbReference>
<proteinExistence type="inferred from homology"/>
<sequence length="293" mass="30060">MTRLDDSAIPDYPGLLRLDGRVALVVGAGQGNGRHTAHALASVGAKVACVDLDPDLAREVAGEVGGLACVADVRQRDAVERIVAETLAAYGRIDVVVDIVGMALWGSLLDSTDEDWDTTFGLVLRHAQLLTQIVGRQMVADGGGAMVFIASVSGLTSAPNHAAYGAAKAGLLSLVRTAAVELGPSNIRVNAIAPGSIQTPRILRAMQERGDAPLPPSIEPLGHPGQPRDIASAALFLCSDLSLHVTGHTLIVDGGASARFVFMGAGLPTKEIPASGKVFSSARVSAAGEAPVS</sequence>
<gene>
    <name evidence="3" type="ORF">CC117_31500</name>
</gene>
<protein>
    <submittedName>
        <fullName evidence="3">Short-chain dehydrogenase</fullName>
    </submittedName>
</protein>
<dbReference type="Pfam" id="PF13561">
    <property type="entry name" value="adh_short_C2"/>
    <property type="match status" value="1"/>
</dbReference>
<dbReference type="Gene3D" id="3.40.50.720">
    <property type="entry name" value="NAD(P)-binding Rossmann-like Domain"/>
    <property type="match status" value="1"/>
</dbReference>
<dbReference type="OrthoDB" id="286404at2"/>
<dbReference type="FunFam" id="3.40.50.720:FF:000084">
    <property type="entry name" value="Short-chain dehydrogenase reductase"/>
    <property type="match status" value="1"/>
</dbReference>
<accession>A0A1S1PZJ5</accession>
<evidence type="ECO:0000256" key="2">
    <source>
        <dbReference type="ARBA" id="ARBA00023002"/>
    </source>
</evidence>
<name>A0A1S1PZJ5_9ACTN</name>
<dbReference type="PANTHER" id="PTHR24321:SF8">
    <property type="entry name" value="ESTRADIOL 17-BETA-DEHYDROGENASE 8-RELATED"/>
    <property type="match status" value="1"/>
</dbReference>
<dbReference type="PRINTS" id="PR00081">
    <property type="entry name" value="GDHRDH"/>
</dbReference>
<evidence type="ECO:0000313" key="3">
    <source>
        <dbReference type="EMBL" id="OHV27120.1"/>
    </source>
</evidence>
<dbReference type="RefSeq" id="WP_071092490.1">
    <property type="nucleotide sequence ID" value="NZ_MBLM01000193.1"/>
</dbReference>
<dbReference type="PANTHER" id="PTHR24321">
    <property type="entry name" value="DEHYDROGENASES, SHORT CHAIN"/>
    <property type="match status" value="1"/>
</dbReference>
<dbReference type="Proteomes" id="UP000179627">
    <property type="component" value="Unassembled WGS sequence"/>
</dbReference>
<dbReference type="InterPro" id="IPR020904">
    <property type="entry name" value="Sc_DH/Rdtase_CS"/>
</dbReference>
<reference evidence="4" key="1">
    <citation type="submission" date="2016-07" db="EMBL/GenBank/DDBJ databases">
        <title>Sequence Frankia sp. strain CcI1.17.</title>
        <authorList>
            <person name="Ghodhbane-Gtari F."/>
            <person name="Swanson E."/>
            <person name="Gueddou A."/>
            <person name="Morris K."/>
            <person name="Hezbri K."/>
            <person name="Ktari A."/>
            <person name="Nouioui I."/>
            <person name="Abebe-Akele F."/>
            <person name="Simpson S."/>
            <person name="Thomas K."/>
            <person name="Gtari M."/>
            <person name="Tisa L.S."/>
            <person name="Hurst S."/>
        </authorList>
    </citation>
    <scope>NUCLEOTIDE SEQUENCE [LARGE SCALE GENOMIC DNA]</scope>
    <source>
        <strain evidence="4">Cc1.17</strain>
    </source>
</reference>
<comment type="caution">
    <text evidence="3">The sequence shown here is derived from an EMBL/GenBank/DDBJ whole genome shotgun (WGS) entry which is preliminary data.</text>
</comment>